<feature type="binding site" description="axial binding residue" evidence="8">
    <location>
        <position position="442"/>
    </location>
    <ligand>
        <name>heme</name>
        <dbReference type="ChEBI" id="CHEBI:30413"/>
    </ligand>
    <ligandPart>
        <name>Fe</name>
        <dbReference type="ChEBI" id="CHEBI:18248"/>
    </ligandPart>
</feature>
<evidence type="ECO:0000256" key="8">
    <source>
        <dbReference type="PIRSR" id="PIRSR602401-1"/>
    </source>
</evidence>
<dbReference type="PANTHER" id="PTHR47944:SF4">
    <property type="entry name" value="OS09G0441700 PROTEIN"/>
    <property type="match status" value="1"/>
</dbReference>
<sequence length="507" mass="57731">METTYLGAWVATIALILLSLRLRRRKLHLPPGPKPWPIIGNLNLIGPLPHRSIHTLSQKYGPLMYLWFGSYPVVVASNVDMVKAFLKTHDIVFAGRPKIAAGKYTTYNYSDITWSPYGPYWRQARKMCVMELFSAKRLESYEYIRVEESNAFFKALYESAVEVIRLKDELTSLSLNVISRMVLGKKYTEESSDKNEIVTPQEFKEMLDELFYLNGVLDIGDSIPWLAFLDLQGYIKRMKALGKKLDGFLEHVLEEHIGRRKGNEGYVAKDMVDVLLQLADDPTNEVKLERSGVKAFTQDLIAGGTESSAVTVEWTIAELLKKPEIFEKAIEELDRVVGRDRWVQEKDMVNLPFIDAIMKETMRLHPVAPMLVPRLTREDIQIGGYDIPKGTRALVSVWSVGRDLSLWDKPDQFCPERFLGKDIDVKGQDYELLPFGAGRRMCPGYSLGIKVIQTSLANLLHGFTWKLPGSMKKEDLDMEEIFGLSTPKKIPLTAVAKPRLNLHVYSK</sequence>
<evidence type="ECO:0000256" key="2">
    <source>
        <dbReference type="ARBA" id="ARBA00010617"/>
    </source>
</evidence>
<keyword evidence="3 8" id="KW-0349">Heme</keyword>
<dbReference type="Proteomes" id="UP000187406">
    <property type="component" value="Unassembled WGS sequence"/>
</dbReference>
<dbReference type="EMBL" id="BDDD01000932">
    <property type="protein sequence ID" value="GAV71725.1"/>
    <property type="molecule type" value="Genomic_DNA"/>
</dbReference>
<dbReference type="SUPFAM" id="SSF48264">
    <property type="entry name" value="Cytochrome P450"/>
    <property type="match status" value="1"/>
</dbReference>
<dbReference type="Gene3D" id="1.10.630.10">
    <property type="entry name" value="Cytochrome P450"/>
    <property type="match status" value="1"/>
</dbReference>
<dbReference type="GO" id="GO:0044550">
    <property type="term" value="P:secondary metabolite biosynthetic process"/>
    <property type="evidence" value="ECO:0007669"/>
    <property type="project" value="UniProtKB-ARBA"/>
</dbReference>
<dbReference type="STRING" id="3775.A0A1Q3BUS6"/>
<dbReference type="PANTHER" id="PTHR47944">
    <property type="entry name" value="CYTOCHROME P450 98A9"/>
    <property type="match status" value="1"/>
</dbReference>
<dbReference type="CDD" id="cd20618">
    <property type="entry name" value="CYP71_clan"/>
    <property type="match status" value="1"/>
</dbReference>
<comment type="similarity">
    <text evidence="2 9">Belongs to the cytochrome P450 family.</text>
</comment>
<dbReference type="InterPro" id="IPR036396">
    <property type="entry name" value="Cyt_P450_sf"/>
</dbReference>
<dbReference type="PRINTS" id="PR00463">
    <property type="entry name" value="EP450I"/>
</dbReference>
<evidence type="ECO:0000256" key="10">
    <source>
        <dbReference type="SAM" id="Phobius"/>
    </source>
</evidence>
<keyword evidence="10" id="KW-0472">Membrane</keyword>
<dbReference type="OrthoDB" id="2789670at2759"/>
<evidence type="ECO:0000256" key="1">
    <source>
        <dbReference type="ARBA" id="ARBA00001971"/>
    </source>
</evidence>
<dbReference type="GO" id="GO:0020037">
    <property type="term" value="F:heme binding"/>
    <property type="evidence" value="ECO:0007669"/>
    <property type="project" value="InterPro"/>
</dbReference>
<organism evidence="11 12">
    <name type="scientific">Cephalotus follicularis</name>
    <name type="common">Albany pitcher plant</name>
    <dbReference type="NCBI Taxonomy" id="3775"/>
    <lineage>
        <taxon>Eukaryota</taxon>
        <taxon>Viridiplantae</taxon>
        <taxon>Streptophyta</taxon>
        <taxon>Embryophyta</taxon>
        <taxon>Tracheophyta</taxon>
        <taxon>Spermatophyta</taxon>
        <taxon>Magnoliopsida</taxon>
        <taxon>eudicotyledons</taxon>
        <taxon>Gunneridae</taxon>
        <taxon>Pentapetalae</taxon>
        <taxon>rosids</taxon>
        <taxon>fabids</taxon>
        <taxon>Oxalidales</taxon>
        <taxon>Cephalotaceae</taxon>
        <taxon>Cephalotus</taxon>
    </lineage>
</organism>
<keyword evidence="7 9" id="KW-0503">Monooxygenase</keyword>
<evidence type="ECO:0000256" key="6">
    <source>
        <dbReference type="ARBA" id="ARBA00023004"/>
    </source>
</evidence>
<keyword evidence="12" id="KW-1185">Reference proteome</keyword>
<dbReference type="GO" id="GO:0004497">
    <property type="term" value="F:monooxygenase activity"/>
    <property type="evidence" value="ECO:0007669"/>
    <property type="project" value="UniProtKB-KW"/>
</dbReference>
<name>A0A1Q3BUS6_CEPFO</name>
<dbReference type="InterPro" id="IPR001128">
    <property type="entry name" value="Cyt_P450"/>
</dbReference>
<evidence type="ECO:0000256" key="4">
    <source>
        <dbReference type="ARBA" id="ARBA00022723"/>
    </source>
</evidence>
<dbReference type="AlphaFoldDB" id="A0A1Q3BUS6"/>
<dbReference type="InParanoid" id="A0A1Q3BUS6"/>
<evidence type="ECO:0000256" key="3">
    <source>
        <dbReference type="ARBA" id="ARBA00022617"/>
    </source>
</evidence>
<dbReference type="PRINTS" id="PR00385">
    <property type="entry name" value="P450"/>
</dbReference>
<dbReference type="GO" id="GO:0016705">
    <property type="term" value="F:oxidoreductase activity, acting on paired donors, with incorporation or reduction of molecular oxygen"/>
    <property type="evidence" value="ECO:0007669"/>
    <property type="project" value="InterPro"/>
</dbReference>
<dbReference type="FunFam" id="1.10.630.10:FF:000038">
    <property type="entry name" value="Cytochrome P450 84A1"/>
    <property type="match status" value="1"/>
</dbReference>
<dbReference type="GO" id="GO:0005506">
    <property type="term" value="F:iron ion binding"/>
    <property type="evidence" value="ECO:0007669"/>
    <property type="project" value="InterPro"/>
</dbReference>
<evidence type="ECO:0000256" key="9">
    <source>
        <dbReference type="RuleBase" id="RU000461"/>
    </source>
</evidence>
<proteinExistence type="inferred from homology"/>
<comment type="cofactor">
    <cofactor evidence="1 8">
        <name>heme</name>
        <dbReference type="ChEBI" id="CHEBI:30413"/>
    </cofactor>
</comment>
<dbReference type="InterPro" id="IPR002401">
    <property type="entry name" value="Cyt_P450_E_grp-I"/>
</dbReference>
<keyword evidence="10" id="KW-1133">Transmembrane helix</keyword>
<evidence type="ECO:0000256" key="7">
    <source>
        <dbReference type="ARBA" id="ARBA00023033"/>
    </source>
</evidence>
<feature type="transmembrane region" description="Helical" evidence="10">
    <location>
        <begin position="6"/>
        <end position="22"/>
    </location>
</feature>
<evidence type="ECO:0000256" key="5">
    <source>
        <dbReference type="ARBA" id="ARBA00023002"/>
    </source>
</evidence>
<comment type="caution">
    <text evidence="11">The sequence shown here is derived from an EMBL/GenBank/DDBJ whole genome shotgun (WGS) entry which is preliminary data.</text>
</comment>
<evidence type="ECO:0000313" key="12">
    <source>
        <dbReference type="Proteomes" id="UP000187406"/>
    </source>
</evidence>
<reference evidence="12" key="1">
    <citation type="submission" date="2016-04" db="EMBL/GenBank/DDBJ databases">
        <title>Cephalotus genome sequencing.</title>
        <authorList>
            <person name="Fukushima K."/>
            <person name="Hasebe M."/>
            <person name="Fang X."/>
        </authorList>
    </citation>
    <scope>NUCLEOTIDE SEQUENCE [LARGE SCALE GENOMIC DNA]</scope>
    <source>
        <strain evidence="12">cv. St1</strain>
    </source>
</reference>
<keyword evidence="5 9" id="KW-0560">Oxidoreductase</keyword>
<accession>A0A1Q3BUS6</accession>
<protein>
    <submittedName>
        <fullName evidence="11">p450 domain-containing protein</fullName>
    </submittedName>
</protein>
<keyword evidence="4 8" id="KW-0479">Metal-binding</keyword>
<gene>
    <name evidence="11" type="ORF">CFOL_v3_15215</name>
</gene>
<evidence type="ECO:0000313" key="11">
    <source>
        <dbReference type="EMBL" id="GAV71725.1"/>
    </source>
</evidence>
<keyword evidence="10" id="KW-0812">Transmembrane</keyword>
<keyword evidence="6 8" id="KW-0408">Iron</keyword>
<dbReference type="PROSITE" id="PS00086">
    <property type="entry name" value="CYTOCHROME_P450"/>
    <property type="match status" value="1"/>
</dbReference>
<dbReference type="Pfam" id="PF00067">
    <property type="entry name" value="p450"/>
    <property type="match status" value="1"/>
</dbReference>
<dbReference type="InterPro" id="IPR017972">
    <property type="entry name" value="Cyt_P450_CS"/>
</dbReference>